<accession>A0A0L9VKB8</accession>
<evidence type="ECO:0000259" key="1">
    <source>
        <dbReference type="Pfam" id="PF26130"/>
    </source>
</evidence>
<organism evidence="2 3">
    <name type="scientific">Phaseolus angularis</name>
    <name type="common">Azuki bean</name>
    <name type="synonym">Vigna angularis</name>
    <dbReference type="NCBI Taxonomy" id="3914"/>
    <lineage>
        <taxon>Eukaryota</taxon>
        <taxon>Viridiplantae</taxon>
        <taxon>Streptophyta</taxon>
        <taxon>Embryophyta</taxon>
        <taxon>Tracheophyta</taxon>
        <taxon>Spermatophyta</taxon>
        <taxon>Magnoliopsida</taxon>
        <taxon>eudicotyledons</taxon>
        <taxon>Gunneridae</taxon>
        <taxon>Pentapetalae</taxon>
        <taxon>rosids</taxon>
        <taxon>fabids</taxon>
        <taxon>Fabales</taxon>
        <taxon>Fabaceae</taxon>
        <taxon>Papilionoideae</taxon>
        <taxon>50 kb inversion clade</taxon>
        <taxon>NPAAA clade</taxon>
        <taxon>indigoferoid/millettioid clade</taxon>
        <taxon>Phaseoleae</taxon>
        <taxon>Vigna</taxon>
    </lineage>
</organism>
<dbReference type="InterPro" id="IPR058594">
    <property type="entry name" value="PB1-like_dom_pln"/>
</dbReference>
<dbReference type="AlphaFoldDB" id="A0A0L9VKB8"/>
<name>A0A0L9VKB8_PHAAN</name>
<protein>
    <recommendedName>
        <fullName evidence="1">PB1-like domain-containing protein</fullName>
    </recommendedName>
</protein>
<evidence type="ECO:0000313" key="2">
    <source>
        <dbReference type="EMBL" id="KOM55179.1"/>
    </source>
</evidence>
<evidence type="ECO:0000313" key="3">
    <source>
        <dbReference type="Proteomes" id="UP000053144"/>
    </source>
</evidence>
<dbReference type="EMBL" id="CM003380">
    <property type="protein sequence ID" value="KOM55179.1"/>
    <property type="molecule type" value="Genomic_DNA"/>
</dbReference>
<feature type="domain" description="PB1-like" evidence="1">
    <location>
        <begin position="1"/>
        <end position="101"/>
    </location>
</feature>
<proteinExistence type="predicted"/>
<reference evidence="3" key="1">
    <citation type="journal article" date="2015" name="Proc. Natl. Acad. Sci. U.S.A.">
        <title>Genome sequencing of adzuki bean (Vigna angularis) provides insight into high starch and low fat accumulation and domestication.</title>
        <authorList>
            <person name="Yang K."/>
            <person name="Tian Z."/>
            <person name="Chen C."/>
            <person name="Luo L."/>
            <person name="Zhao B."/>
            <person name="Wang Z."/>
            <person name="Yu L."/>
            <person name="Li Y."/>
            <person name="Sun Y."/>
            <person name="Li W."/>
            <person name="Chen Y."/>
            <person name="Li Y."/>
            <person name="Zhang Y."/>
            <person name="Ai D."/>
            <person name="Zhao J."/>
            <person name="Shang C."/>
            <person name="Ma Y."/>
            <person name="Wu B."/>
            <person name="Wang M."/>
            <person name="Gao L."/>
            <person name="Sun D."/>
            <person name="Zhang P."/>
            <person name="Guo F."/>
            <person name="Wang W."/>
            <person name="Li Y."/>
            <person name="Wang J."/>
            <person name="Varshney R.K."/>
            <person name="Wang J."/>
            <person name="Ling H.Q."/>
            <person name="Wan P."/>
        </authorList>
    </citation>
    <scope>NUCLEOTIDE SEQUENCE</scope>
    <source>
        <strain evidence="3">cv. Jingnong 6</strain>
    </source>
</reference>
<dbReference type="Proteomes" id="UP000053144">
    <property type="component" value="Chromosome 10"/>
</dbReference>
<sequence length="137" mass="15613">MDERIKVVVHHCGHFVSDDNRNLKFDGEIVEWSCDPHLGCYFGILALVKDLGHIDIKELWYSLGGKSVVPDKLELLIYDRGVMHMLNIAKLNDEVHLYVVHNTMEPQIIEMIDWVDGDVNEEGDVARQVEGEVEVGT</sequence>
<dbReference type="Pfam" id="PF26130">
    <property type="entry name" value="PB1-like"/>
    <property type="match status" value="1"/>
</dbReference>
<gene>
    <name evidence="2" type="ORF">LR48_Vigan10g107100</name>
</gene>
<dbReference type="Gramene" id="KOM55179">
    <property type="protein sequence ID" value="KOM55179"/>
    <property type="gene ID" value="LR48_Vigan10g107100"/>
</dbReference>